<evidence type="ECO:0000313" key="2">
    <source>
        <dbReference type="Proteomes" id="UP001519460"/>
    </source>
</evidence>
<dbReference type="Proteomes" id="UP001519460">
    <property type="component" value="Unassembled WGS sequence"/>
</dbReference>
<organism evidence="1 2">
    <name type="scientific">Batillaria attramentaria</name>
    <dbReference type="NCBI Taxonomy" id="370345"/>
    <lineage>
        <taxon>Eukaryota</taxon>
        <taxon>Metazoa</taxon>
        <taxon>Spiralia</taxon>
        <taxon>Lophotrochozoa</taxon>
        <taxon>Mollusca</taxon>
        <taxon>Gastropoda</taxon>
        <taxon>Caenogastropoda</taxon>
        <taxon>Sorbeoconcha</taxon>
        <taxon>Cerithioidea</taxon>
        <taxon>Batillariidae</taxon>
        <taxon>Batillaria</taxon>
    </lineage>
</organism>
<reference evidence="1 2" key="1">
    <citation type="journal article" date="2023" name="Sci. Data">
        <title>Genome assembly of the Korean intertidal mud-creeper Batillaria attramentaria.</title>
        <authorList>
            <person name="Patra A.K."/>
            <person name="Ho P.T."/>
            <person name="Jun S."/>
            <person name="Lee S.J."/>
            <person name="Kim Y."/>
            <person name="Won Y.J."/>
        </authorList>
    </citation>
    <scope>NUCLEOTIDE SEQUENCE [LARGE SCALE GENOMIC DNA]</scope>
    <source>
        <strain evidence="1">Wonlab-2016</strain>
    </source>
</reference>
<accession>A0ABD0KWW9</accession>
<gene>
    <name evidence="1" type="ORF">BaRGS_00017503</name>
</gene>
<proteinExistence type="predicted"/>
<dbReference type="AlphaFoldDB" id="A0ABD0KWW9"/>
<keyword evidence="2" id="KW-1185">Reference proteome</keyword>
<sequence>MIVIGRRGFTMPCQINHSTACPTPEVGKMNVSNIMGSSSRQPRFRMPPEVTWETRRKRVEFGKCETSSAWNLFPTSPFLPSLP</sequence>
<name>A0ABD0KWW9_9CAEN</name>
<evidence type="ECO:0000313" key="1">
    <source>
        <dbReference type="EMBL" id="KAK7491232.1"/>
    </source>
</evidence>
<dbReference type="EMBL" id="JACVVK020000117">
    <property type="protein sequence ID" value="KAK7491232.1"/>
    <property type="molecule type" value="Genomic_DNA"/>
</dbReference>
<protein>
    <submittedName>
        <fullName evidence="1">Uncharacterized protein</fullName>
    </submittedName>
</protein>
<comment type="caution">
    <text evidence="1">The sequence shown here is derived from an EMBL/GenBank/DDBJ whole genome shotgun (WGS) entry which is preliminary data.</text>
</comment>